<dbReference type="OMA" id="AEMEWNT"/>
<gene>
    <name evidence="3" type="ORF">sscle_09g072780</name>
</gene>
<feature type="compositionally biased region" description="Low complexity" evidence="1">
    <location>
        <begin position="135"/>
        <end position="156"/>
    </location>
</feature>
<feature type="region of interest" description="Disordered" evidence="1">
    <location>
        <begin position="70"/>
        <end position="104"/>
    </location>
</feature>
<evidence type="ECO:0000313" key="3">
    <source>
        <dbReference type="EMBL" id="APA12508.1"/>
    </source>
</evidence>
<evidence type="ECO:0000313" key="4">
    <source>
        <dbReference type="Proteomes" id="UP000177798"/>
    </source>
</evidence>
<feature type="compositionally biased region" description="Basic residues" evidence="1">
    <location>
        <begin position="335"/>
        <end position="344"/>
    </location>
</feature>
<dbReference type="PANTHER" id="PTHR28065">
    <property type="entry name" value="FREQUENIN"/>
    <property type="match status" value="1"/>
</dbReference>
<dbReference type="Proteomes" id="UP000177798">
    <property type="component" value="Chromosome 9"/>
</dbReference>
<sequence length="544" mass="60207">MSQDTSAGMVNHPVDTLDEAKYDTRHDTSELEVTTDTKEAIEVTAAKMNLESSTSQLLNNLSVSSLNEQELRATDHPSQSDTALHKSSDVGNEPKSIIDTATAGEDGRKVNAENTNSVAPPMSIVRPLENINPATENQPPTTTTTTETTISPNTQQHCQPSTTSISTNPPILSDNTAIANPATIPNKEMNVVRNKTTRRKMARVKAHPNALTIYEAELTSKDRATQKEAVRQYLEKNVKEDWNWVWPAEESDPIDIMEALVKNASLDDAQNTSIDSPTYKEEWRERDIWESDPSESESEDPTSPKGPININSPDKESPFRFDSPDSVGQMVKQRRDARRRRHKKKLAAEMEWNTGVHCYVERRDAWTCARRVPPPTGREPRGIENTPVHTNGNLHQAVDDFSDSEGWDTEVPIAKSLLPPDNAMRASINPQAYSTIYDKVVIQSLTPSCPINLSDVIQSCVHGWKRDGEWPPTSSVPEPSLAGKKKQRRLSMLSILGLNSPETKAPIPVAEKSPQTPNSIKKGLQRLWKRGDKVRAAPEGGAGA</sequence>
<dbReference type="PANTHER" id="PTHR28065:SF1">
    <property type="entry name" value="DUF4050 DOMAIN-CONTAINING PROTEIN"/>
    <property type="match status" value="1"/>
</dbReference>
<dbReference type="EMBL" id="CP017822">
    <property type="protein sequence ID" value="APA12508.1"/>
    <property type="molecule type" value="Genomic_DNA"/>
</dbReference>
<name>A0A1D9QC73_SCLS1</name>
<evidence type="ECO:0000259" key="2">
    <source>
        <dbReference type="Pfam" id="PF13259"/>
    </source>
</evidence>
<dbReference type="InterPro" id="IPR053274">
    <property type="entry name" value="Fluconazole_resistance"/>
</dbReference>
<feature type="compositionally biased region" description="Acidic residues" evidence="1">
    <location>
        <begin position="290"/>
        <end position="300"/>
    </location>
</feature>
<feature type="region of interest" description="Disordered" evidence="1">
    <location>
        <begin position="371"/>
        <end position="392"/>
    </location>
</feature>
<feature type="region of interest" description="Disordered" evidence="1">
    <location>
        <begin position="499"/>
        <end position="544"/>
    </location>
</feature>
<feature type="compositionally biased region" description="Basic and acidic residues" evidence="1">
    <location>
        <begin position="313"/>
        <end position="323"/>
    </location>
</feature>
<feature type="compositionally biased region" description="Basic and acidic residues" evidence="1">
    <location>
        <begin position="278"/>
        <end position="289"/>
    </location>
</feature>
<accession>A0A1D9QC73</accession>
<dbReference type="InterPro" id="IPR025124">
    <property type="entry name" value="Gag1-like_clamp"/>
</dbReference>
<feature type="compositionally biased region" description="Basic and acidic residues" evidence="1">
    <location>
        <begin position="18"/>
        <end position="33"/>
    </location>
</feature>
<dbReference type="VEuPathDB" id="FungiDB:sscle_09g072780"/>
<feature type="compositionally biased region" description="Polar residues" evidence="1">
    <location>
        <begin position="157"/>
        <end position="171"/>
    </location>
</feature>
<feature type="region of interest" description="Disordered" evidence="1">
    <location>
        <begin position="268"/>
        <end position="344"/>
    </location>
</feature>
<dbReference type="RefSeq" id="XP_001595786.1">
    <property type="nucleotide sequence ID" value="XM_001595736.1"/>
</dbReference>
<proteinExistence type="predicted"/>
<evidence type="ECO:0000256" key="1">
    <source>
        <dbReference type="SAM" id="MobiDB-lite"/>
    </source>
</evidence>
<feature type="domain" description="Gag1-like clamp" evidence="2">
    <location>
        <begin position="317"/>
        <end position="471"/>
    </location>
</feature>
<dbReference type="AlphaFoldDB" id="A0A1D9QC73"/>
<dbReference type="KEGG" id="ssl:SS1G_03876"/>
<dbReference type="OrthoDB" id="5422958at2759"/>
<organism evidence="3 4">
    <name type="scientific">Sclerotinia sclerotiorum (strain ATCC 18683 / 1980 / Ss-1)</name>
    <name type="common">White mold</name>
    <name type="synonym">Whetzelinia sclerotiorum</name>
    <dbReference type="NCBI Taxonomy" id="665079"/>
    <lineage>
        <taxon>Eukaryota</taxon>
        <taxon>Fungi</taxon>
        <taxon>Dikarya</taxon>
        <taxon>Ascomycota</taxon>
        <taxon>Pezizomycotina</taxon>
        <taxon>Leotiomycetes</taxon>
        <taxon>Helotiales</taxon>
        <taxon>Sclerotiniaceae</taxon>
        <taxon>Sclerotinia</taxon>
    </lineage>
</organism>
<feature type="region of interest" description="Disordered" evidence="1">
    <location>
        <begin position="1"/>
        <end position="33"/>
    </location>
</feature>
<feature type="region of interest" description="Disordered" evidence="1">
    <location>
        <begin position="133"/>
        <end position="171"/>
    </location>
</feature>
<dbReference type="Pfam" id="PF13259">
    <property type="entry name" value="clamp_Gag1-like"/>
    <property type="match status" value="1"/>
</dbReference>
<reference evidence="4" key="1">
    <citation type="journal article" date="2017" name="Genome Biol. Evol.">
        <title>The complete genome sequence of the phytopathogenic fungus Sclerotinia sclerotiorum reveals insights into the genome architecture of broad host range pathogens.</title>
        <authorList>
            <person name="Derbyshire M."/>
            <person name="Denton-Giles M."/>
            <person name="Hegedus D."/>
            <person name="Seifbarghy S."/>
            <person name="Rollins J."/>
            <person name="van Kan J."/>
            <person name="Seidl M.F."/>
            <person name="Faino L."/>
            <person name="Mbengue M."/>
            <person name="Navaud O."/>
            <person name="Raffaele S."/>
            <person name="Hammond-Kosack K."/>
            <person name="Heard S."/>
            <person name="Oliver R."/>
        </authorList>
    </citation>
    <scope>NUCLEOTIDE SEQUENCE [LARGE SCALE GENOMIC DNA]</scope>
    <source>
        <strain evidence="4">ATCC 18683 / 1980 / Ss-1</strain>
    </source>
</reference>
<protein>
    <recommendedName>
        <fullName evidence="2">Gag1-like clamp domain-containing protein</fullName>
    </recommendedName>
</protein>